<comment type="similarity">
    <text evidence="7">Belongs to the class-II pyridoxal-phosphate-dependent aminotransferase family. Histidinol-phosphate aminotransferase subfamily.</text>
</comment>
<dbReference type="SUPFAM" id="SSF53383">
    <property type="entry name" value="PLP-dependent transferases"/>
    <property type="match status" value="1"/>
</dbReference>
<dbReference type="EC" id="2.6.1.9" evidence="7"/>
<dbReference type="NCBIfam" id="TIGR01141">
    <property type="entry name" value="hisC"/>
    <property type="match status" value="1"/>
</dbReference>
<evidence type="ECO:0000259" key="8">
    <source>
        <dbReference type="Pfam" id="PF00155"/>
    </source>
</evidence>
<evidence type="ECO:0000313" key="10">
    <source>
        <dbReference type="Proteomes" id="UP001597267"/>
    </source>
</evidence>
<dbReference type="HAMAP" id="MF_01023">
    <property type="entry name" value="HisC_aminotrans_2"/>
    <property type="match status" value="1"/>
</dbReference>
<keyword evidence="6 7" id="KW-0368">Histidine biosynthesis</keyword>
<dbReference type="Pfam" id="PF00155">
    <property type="entry name" value="Aminotran_1_2"/>
    <property type="match status" value="1"/>
</dbReference>
<comment type="subunit">
    <text evidence="2 7">Homodimer.</text>
</comment>
<gene>
    <name evidence="7 9" type="primary">hisC</name>
    <name evidence="9" type="ORF">ACFQ5M_08135</name>
</gene>
<dbReference type="Gene3D" id="3.40.640.10">
    <property type="entry name" value="Type I PLP-dependent aspartate aminotransferase-like (Major domain)"/>
    <property type="match status" value="1"/>
</dbReference>
<dbReference type="GO" id="GO:0004400">
    <property type="term" value="F:histidinol-phosphate transaminase activity"/>
    <property type="evidence" value="ECO:0007669"/>
    <property type="project" value="UniProtKB-EC"/>
</dbReference>
<dbReference type="RefSeq" id="WP_125715483.1">
    <property type="nucleotide sequence ID" value="NZ_JBHTOP010000022.1"/>
</dbReference>
<evidence type="ECO:0000256" key="4">
    <source>
        <dbReference type="ARBA" id="ARBA00022679"/>
    </source>
</evidence>
<dbReference type="InterPro" id="IPR004839">
    <property type="entry name" value="Aminotransferase_I/II_large"/>
</dbReference>
<dbReference type="InterPro" id="IPR005861">
    <property type="entry name" value="HisP_aminotrans"/>
</dbReference>
<reference evidence="10" key="1">
    <citation type="journal article" date="2019" name="Int. J. Syst. Evol. Microbiol.">
        <title>The Global Catalogue of Microorganisms (GCM) 10K type strain sequencing project: providing services to taxonomists for standard genome sequencing and annotation.</title>
        <authorList>
            <consortium name="The Broad Institute Genomics Platform"/>
            <consortium name="The Broad Institute Genome Sequencing Center for Infectious Disease"/>
            <person name="Wu L."/>
            <person name="Ma J."/>
        </authorList>
    </citation>
    <scope>NUCLEOTIDE SEQUENCE [LARGE SCALE GENOMIC DNA]</scope>
    <source>
        <strain evidence="10">CCM 8896</strain>
    </source>
</reference>
<dbReference type="Proteomes" id="UP001597267">
    <property type="component" value="Unassembled WGS sequence"/>
</dbReference>
<keyword evidence="7" id="KW-0028">Amino-acid biosynthesis</keyword>
<dbReference type="CDD" id="cd00609">
    <property type="entry name" value="AAT_like"/>
    <property type="match status" value="1"/>
</dbReference>
<dbReference type="InterPro" id="IPR050106">
    <property type="entry name" value="HistidinolP_aminotransfase"/>
</dbReference>
<accession>A0ABW4J6S0</accession>
<dbReference type="InterPro" id="IPR015421">
    <property type="entry name" value="PyrdxlP-dep_Trfase_major"/>
</dbReference>
<dbReference type="EMBL" id="JBHTOP010000022">
    <property type="protein sequence ID" value="MFD1672061.1"/>
    <property type="molecule type" value="Genomic_DNA"/>
</dbReference>
<name>A0ABW4J6S0_9LACO</name>
<comment type="caution">
    <text evidence="9">The sequence shown here is derived from an EMBL/GenBank/DDBJ whole genome shotgun (WGS) entry which is preliminary data.</text>
</comment>
<evidence type="ECO:0000256" key="3">
    <source>
        <dbReference type="ARBA" id="ARBA00022576"/>
    </source>
</evidence>
<feature type="domain" description="Aminotransferase class I/classII large" evidence="8">
    <location>
        <begin position="29"/>
        <end position="348"/>
    </location>
</feature>
<evidence type="ECO:0000256" key="1">
    <source>
        <dbReference type="ARBA" id="ARBA00001933"/>
    </source>
</evidence>
<evidence type="ECO:0000256" key="5">
    <source>
        <dbReference type="ARBA" id="ARBA00022898"/>
    </source>
</evidence>
<protein>
    <recommendedName>
        <fullName evidence="7">Histidinol-phosphate aminotransferase</fullName>
        <ecNumber evidence="7">2.6.1.9</ecNumber>
    </recommendedName>
    <alternativeName>
        <fullName evidence="7">Imidazole acetol-phosphate transaminase</fullName>
    </alternativeName>
</protein>
<keyword evidence="10" id="KW-1185">Reference proteome</keyword>
<dbReference type="InterPro" id="IPR015422">
    <property type="entry name" value="PyrdxlP-dep_Trfase_small"/>
</dbReference>
<comment type="catalytic activity">
    <reaction evidence="7">
        <text>L-histidinol phosphate + 2-oxoglutarate = 3-(imidazol-4-yl)-2-oxopropyl phosphate + L-glutamate</text>
        <dbReference type="Rhea" id="RHEA:23744"/>
        <dbReference type="ChEBI" id="CHEBI:16810"/>
        <dbReference type="ChEBI" id="CHEBI:29985"/>
        <dbReference type="ChEBI" id="CHEBI:57766"/>
        <dbReference type="ChEBI" id="CHEBI:57980"/>
        <dbReference type="EC" id="2.6.1.9"/>
    </reaction>
</comment>
<evidence type="ECO:0000256" key="2">
    <source>
        <dbReference type="ARBA" id="ARBA00011738"/>
    </source>
</evidence>
<comment type="cofactor">
    <cofactor evidence="1 7">
        <name>pyridoxal 5'-phosphate</name>
        <dbReference type="ChEBI" id="CHEBI:597326"/>
    </cofactor>
</comment>
<sequence>MFKNAVENIEPYTPEVPIKKLQQELGLKNIVRLSANENPFGTSLAVKEAILNWDFTTAREYPDSNANDLRQAVAKFQNVLPEQLLFGCGLDEVIELIARTFLDEGDEVLEPWPTFSEYKLHATIENATVVDVPIRTSDGQFDLAQMCQKITPKTKLIWLCNPNNPTGTYIPVSTLKKFIDQVPEEVLILVDEAYVEFVTEPGETSAISLLKDCDHLVVMRTFSKIYGLANFRVGYAVIPEALIGKMQAVRLPYNLNDVSQLAAKAALSDQKFVQQTQARVATARNQWQDFLSQQGLKFYQSQANFIFFEAPQALKLKETLLQNGYLVRSGLQPDWLRVTFGTTAQNEAMQQVIKDFYETL</sequence>
<proteinExistence type="inferred from homology"/>
<keyword evidence="5 7" id="KW-0663">Pyridoxal phosphate</keyword>
<dbReference type="PANTHER" id="PTHR43643">
    <property type="entry name" value="HISTIDINOL-PHOSPHATE AMINOTRANSFERASE 2"/>
    <property type="match status" value="1"/>
</dbReference>
<evidence type="ECO:0000256" key="6">
    <source>
        <dbReference type="ARBA" id="ARBA00023102"/>
    </source>
</evidence>
<dbReference type="InterPro" id="IPR015424">
    <property type="entry name" value="PyrdxlP-dep_Trfase"/>
</dbReference>
<keyword evidence="3 7" id="KW-0032">Aminotransferase</keyword>
<keyword evidence="4 7" id="KW-0808">Transferase</keyword>
<evidence type="ECO:0000256" key="7">
    <source>
        <dbReference type="HAMAP-Rule" id="MF_01023"/>
    </source>
</evidence>
<feature type="modified residue" description="N6-(pyridoxal phosphate)lysine" evidence="7">
    <location>
        <position position="224"/>
    </location>
</feature>
<organism evidence="9 10">
    <name type="scientific">Agrilactobacillus yilanensis</name>
    <dbReference type="NCBI Taxonomy" id="2485997"/>
    <lineage>
        <taxon>Bacteria</taxon>
        <taxon>Bacillati</taxon>
        <taxon>Bacillota</taxon>
        <taxon>Bacilli</taxon>
        <taxon>Lactobacillales</taxon>
        <taxon>Lactobacillaceae</taxon>
        <taxon>Agrilactobacillus</taxon>
    </lineage>
</organism>
<dbReference type="PANTHER" id="PTHR43643:SF3">
    <property type="entry name" value="HISTIDINOL-PHOSPHATE AMINOTRANSFERASE"/>
    <property type="match status" value="1"/>
</dbReference>
<dbReference type="Gene3D" id="3.90.1150.10">
    <property type="entry name" value="Aspartate Aminotransferase, domain 1"/>
    <property type="match status" value="1"/>
</dbReference>
<comment type="pathway">
    <text evidence="7">Amino-acid biosynthesis; L-histidine biosynthesis; L-histidine from 5-phospho-alpha-D-ribose 1-diphosphate: step 7/9.</text>
</comment>
<evidence type="ECO:0000313" key="9">
    <source>
        <dbReference type="EMBL" id="MFD1672061.1"/>
    </source>
</evidence>